<sequence length="131" mass="14392">MSYFIFSILISKRQSAFYDDEDDDDSTLLSDSEADSSDQLALPDDGGMDDSYGNSHDSEWDTISTFSQAEQEHEALILDLIDEQSDMPEIPLLNEDQTINSASDQLSSAEANPFLPSEKPALGASLSPHLK</sequence>
<organism evidence="2 3">
    <name type="scientific">Protopolystoma xenopodis</name>
    <dbReference type="NCBI Taxonomy" id="117903"/>
    <lineage>
        <taxon>Eukaryota</taxon>
        <taxon>Metazoa</taxon>
        <taxon>Spiralia</taxon>
        <taxon>Lophotrochozoa</taxon>
        <taxon>Platyhelminthes</taxon>
        <taxon>Monogenea</taxon>
        <taxon>Polyopisthocotylea</taxon>
        <taxon>Polystomatidea</taxon>
        <taxon>Polystomatidae</taxon>
        <taxon>Protopolystoma</taxon>
    </lineage>
</organism>
<reference evidence="2" key="1">
    <citation type="submission" date="2018-11" db="EMBL/GenBank/DDBJ databases">
        <authorList>
            <consortium name="Pathogen Informatics"/>
        </authorList>
    </citation>
    <scope>NUCLEOTIDE SEQUENCE</scope>
</reference>
<feature type="compositionally biased region" description="Polar residues" evidence="1">
    <location>
        <begin position="95"/>
        <end position="110"/>
    </location>
</feature>
<evidence type="ECO:0000256" key="1">
    <source>
        <dbReference type="SAM" id="MobiDB-lite"/>
    </source>
</evidence>
<dbReference type="EMBL" id="CAAALY010082365">
    <property type="protein sequence ID" value="VEL26739.1"/>
    <property type="molecule type" value="Genomic_DNA"/>
</dbReference>
<evidence type="ECO:0000313" key="3">
    <source>
        <dbReference type="Proteomes" id="UP000784294"/>
    </source>
</evidence>
<dbReference type="AlphaFoldDB" id="A0A3S5ARQ8"/>
<proteinExistence type="predicted"/>
<dbReference type="Proteomes" id="UP000784294">
    <property type="component" value="Unassembled WGS sequence"/>
</dbReference>
<keyword evidence="3" id="KW-1185">Reference proteome</keyword>
<accession>A0A3S5ARQ8</accession>
<gene>
    <name evidence="2" type="ORF">PXEA_LOCUS20179</name>
</gene>
<comment type="caution">
    <text evidence="2">The sequence shown here is derived from an EMBL/GenBank/DDBJ whole genome shotgun (WGS) entry which is preliminary data.</text>
</comment>
<evidence type="ECO:0000313" key="2">
    <source>
        <dbReference type="EMBL" id="VEL26739.1"/>
    </source>
</evidence>
<protein>
    <submittedName>
        <fullName evidence="2">Uncharacterized protein</fullName>
    </submittedName>
</protein>
<feature type="region of interest" description="Disordered" evidence="1">
    <location>
        <begin position="95"/>
        <end position="131"/>
    </location>
</feature>
<feature type="compositionally biased region" description="Acidic residues" evidence="1">
    <location>
        <begin position="19"/>
        <end position="36"/>
    </location>
</feature>
<feature type="region of interest" description="Disordered" evidence="1">
    <location>
        <begin position="19"/>
        <end position="59"/>
    </location>
</feature>
<name>A0A3S5ARQ8_9PLAT</name>